<organism evidence="4">
    <name type="scientific">Brugia pahangi</name>
    <name type="common">Filarial nematode worm</name>
    <dbReference type="NCBI Taxonomy" id="6280"/>
    <lineage>
        <taxon>Eukaryota</taxon>
        <taxon>Metazoa</taxon>
        <taxon>Ecdysozoa</taxon>
        <taxon>Nematoda</taxon>
        <taxon>Chromadorea</taxon>
        <taxon>Rhabditida</taxon>
        <taxon>Spirurina</taxon>
        <taxon>Spiruromorpha</taxon>
        <taxon>Filarioidea</taxon>
        <taxon>Onchocercidae</taxon>
        <taxon>Brugia</taxon>
    </lineage>
</organism>
<evidence type="ECO:0000313" key="3">
    <source>
        <dbReference type="Proteomes" id="UP000278627"/>
    </source>
</evidence>
<reference evidence="4" key="1">
    <citation type="submission" date="2017-02" db="UniProtKB">
        <authorList>
            <consortium name="WormBaseParasite"/>
        </authorList>
    </citation>
    <scope>IDENTIFICATION</scope>
</reference>
<keyword evidence="1" id="KW-0472">Membrane</keyword>
<keyword evidence="1" id="KW-1133">Transmembrane helix</keyword>
<proteinExistence type="predicted"/>
<evidence type="ECO:0000313" key="2">
    <source>
        <dbReference type="EMBL" id="VDN91875.1"/>
    </source>
</evidence>
<feature type="transmembrane region" description="Helical" evidence="1">
    <location>
        <begin position="34"/>
        <end position="57"/>
    </location>
</feature>
<protein>
    <submittedName>
        <fullName evidence="2 4">Uncharacterized protein</fullName>
    </submittedName>
</protein>
<keyword evidence="3" id="KW-1185">Reference proteome</keyword>
<sequence>MHSRFSRIYLNFWIALASRMYRNIPLVSCVLKTLFYFLIFCSMFLLFFFILEFYILIFC</sequence>
<dbReference type="AlphaFoldDB" id="A0A0N4TQ69"/>
<evidence type="ECO:0000313" key="4">
    <source>
        <dbReference type="WBParaSite" id="BPAG_0001072701-mRNA-1"/>
    </source>
</evidence>
<reference evidence="2 3" key="2">
    <citation type="submission" date="2018-11" db="EMBL/GenBank/DDBJ databases">
        <authorList>
            <consortium name="Pathogen Informatics"/>
        </authorList>
    </citation>
    <scope>NUCLEOTIDE SEQUENCE [LARGE SCALE GENOMIC DNA]</scope>
</reference>
<dbReference type="EMBL" id="UZAD01013196">
    <property type="protein sequence ID" value="VDN91875.1"/>
    <property type="molecule type" value="Genomic_DNA"/>
</dbReference>
<dbReference type="Proteomes" id="UP000278627">
    <property type="component" value="Unassembled WGS sequence"/>
</dbReference>
<evidence type="ECO:0000256" key="1">
    <source>
        <dbReference type="SAM" id="Phobius"/>
    </source>
</evidence>
<keyword evidence="1" id="KW-0812">Transmembrane</keyword>
<name>A0A0N4TQ69_BRUPA</name>
<gene>
    <name evidence="2" type="ORF">BPAG_LOCUS10689</name>
</gene>
<dbReference type="WBParaSite" id="BPAG_0001072701-mRNA-1">
    <property type="protein sequence ID" value="BPAG_0001072701-mRNA-1"/>
    <property type="gene ID" value="BPAG_0001072701"/>
</dbReference>
<accession>A0A0N4TQ69</accession>